<name>A0ABP5NJ81_9ACTN</name>
<dbReference type="EMBL" id="BAAAOQ010000013">
    <property type="protein sequence ID" value="GAA2198218.1"/>
    <property type="molecule type" value="Genomic_DNA"/>
</dbReference>
<dbReference type="RefSeq" id="WP_346163216.1">
    <property type="nucleotide sequence ID" value="NZ_BAAAOQ010000013.1"/>
</dbReference>
<keyword evidence="2" id="KW-1133">Transmembrane helix</keyword>
<feature type="compositionally biased region" description="Basic residues" evidence="1">
    <location>
        <begin position="286"/>
        <end position="299"/>
    </location>
</feature>
<keyword evidence="4" id="KW-1185">Reference proteome</keyword>
<dbReference type="SUPFAM" id="SSF88946">
    <property type="entry name" value="Sigma2 domain of RNA polymerase sigma factors"/>
    <property type="match status" value="1"/>
</dbReference>
<feature type="region of interest" description="Disordered" evidence="1">
    <location>
        <begin position="256"/>
        <end position="300"/>
    </location>
</feature>
<keyword evidence="2" id="KW-0812">Transmembrane</keyword>
<organism evidence="3 4">
    <name type="scientific">Streptomyces bangladeshensis</name>
    <dbReference type="NCBI Taxonomy" id="295352"/>
    <lineage>
        <taxon>Bacteria</taxon>
        <taxon>Bacillati</taxon>
        <taxon>Actinomycetota</taxon>
        <taxon>Actinomycetes</taxon>
        <taxon>Kitasatosporales</taxon>
        <taxon>Streptomycetaceae</taxon>
        <taxon>Streptomyces</taxon>
    </lineage>
</organism>
<evidence type="ECO:0000256" key="2">
    <source>
        <dbReference type="SAM" id="Phobius"/>
    </source>
</evidence>
<feature type="transmembrane region" description="Helical" evidence="2">
    <location>
        <begin position="301"/>
        <end position="323"/>
    </location>
</feature>
<dbReference type="InterPro" id="IPR013325">
    <property type="entry name" value="RNA_pol_sigma_r2"/>
</dbReference>
<dbReference type="Proteomes" id="UP001501391">
    <property type="component" value="Unassembled WGS sequence"/>
</dbReference>
<proteinExistence type="predicted"/>
<protein>
    <submittedName>
        <fullName evidence="3">Uncharacterized protein</fullName>
    </submittedName>
</protein>
<accession>A0ABP5NJ81</accession>
<evidence type="ECO:0000256" key="1">
    <source>
        <dbReference type="SAM" id="MobiDB-lite"/>
    </source>
</evidence>
<gene>
    <name evidence="3" type="ORF">GCM10009787_39940</name>
</gene>
<keyword evidence="2" id="KW-0472">Membrane</keyword>
<evidence type="ECO:0000313" key="4">
    <source>
        <dbReference type="Proteomes" id="UP001501391"/>
    </source>
</evidence>
<dbReference type="Gene3D" id="1.10.1740.10">
    <property type="match status" value="1"/>
</dbReference>
<sequence>MFLASGLRRSELSDAELLSAAGEGAAQAMRVLEERHGAAVRAYARTCVVSADDAAELTAYAFTGLRLRAARTPPDALGCVRVALFDSVRSTAVLWARPEQPVLTRSFGTWVGSGAVWSLDEDGELLAAFRGLTAQQQCVLWHASVERDPSELIARVTGLPESEVWREAVDTGRMFRRRCAELYAQRVEQTACLRFVNSVLLGPGESWNGPYDTGHLRLCADCRELFRELRGLQARLPVHLPRRLLGWWPAGAYHTAKDASPRPRAGGARPAPAGAGQRRVPGPRAAHGRRTRRGRRPRGRAVPAGLLAAAALVLLVSLAAGLWP</sequence>
<feature type="compositionally biased region" description="Low complexity" evidence="1">
    <location>
        <begin position="262"/>
        <end position="285"/>
    </location>
</feature>
<comment type="caution">
    <text evidence="3">The sequence shown here is derived from an EMBL/GenBank/DDBJ whole genome shotgun (WGS) entry which is preliminary data.</text>
</comment>
<evidence type="ECO:0000313" key="3">
    <source>
        <dbReference type="EMBL" id="GAA2198218.1"/>
    </source>
</evidence>
<reference evidence="4" key="1">
    <citation type="journal article" date="2019" name="Int. J. Syst. Evol. Microbiol.">
        <title>The Global Catalogue of Microorganisms (GCM) 10K type strain sequencing project: providing services to taxonomists for standard genome sequencing and annotation.</title>
        <authorList>
            <consortium name="The Broad Institute Genomics Platform"/>
            <consortium name="The Broad Institute Genome Sequencing Center for Infectious Disease"/>
            <person name="Wu L."/>
            <person name="Ma J."/>
        </authorList>
    </citation>
    <scope>NUCLEOTIDE SEQUENCE [LARGE SCALE GENOMIC DNA]</scope>
    <source>
        <strain evidence="4">JCM 14924</strain>
    </source>
</reference>